<dbReference type="RefSeq" id="WP_190892328.1">
    <property type="nucleotide sequence ID" value="NZ_JACWZY010000046.1"/>
</dbReference>
<dbReference type="PANTHER" id="PTHR43194">
    <property type="entry name" value="HYDROLASE ALPHA/BETA FOLD FAMILY"/>
    <property type="match status" value="1"/>
</dbReference>
<gene>
    <name evidence="2" type="ORF">IC229_31335</name>
</gene>
<dbReference type="Pfam" id="PF12697">
    <property type="entry name" value="Abhydrolase_6"/>
    <property type="match status" value="1"/>
</dbReference>
<dbReference type="Proteomes" id="UP000598820">
    <property type="component" value="Unassembled WGS sequence"/>
</dbReference>
<organism evidence="2 3">
    <name type="scientific">Spirosoma profusum</name>
    <dbReference type="NCBI Taxonomy" id="2771354"/>
    <lineage>
        <taxon>Bacteria</taxon>
        <taxon>Pseudomonadati</taxon>
        <taxon>Bacteroidota</taxon>
        <taxon>Cytophagia</taxon>
        <taxon>Cytophagales</taxon>
        <taxon>Cytophagaceae</taxon>
        <taxon>Spirosoma</taxon>
    </lineage>
</organism>
<evidence type="ECO:0000313" key="2">
    <source>
        <dbReference type="EMBL" id="MBD2705157.1"/>
    </source>
</evidence>
<accession>A0A927GA08</accession>
<keyword evidence="3" id="KW-1185">Reference proteome</keyword>
<evidence type="ECO:0000313" key="3">
    <source>
        <dbReference type="Proteomes" id="UP000598820"/>
    </source>
</evidence>
<evidence type="ECO:0000259" key="1">
    <source>
        <dbReference type="Pfam" id="PF12697"/>
    </source>
</evidence>
<protein>
    <submittedName>
        <fullName evidence="2">Alpha/beta hydrolase</fullName>
    </submittedName>
</protein>
<name>A0A927GA08_9BACT</name>
<dbReference type="Gene3D" id="3.40.50.1820">
    <property type="entry name" value="alpha/beta hydrolase"/>
    <property type="match status" value="1"/>
</dbReference>
<feature type="domain" description="AB hydrolase-1" evidence="1">
    <location>
        <begin position="7"/>
        <end position="247"/>
    </location>
</feature>
<dbReference type="GO" id="GO:0016787">
    <property type="term" value="F:hydrolase activity"/>
    <property type="evidence" value="ECO:0007669"/>
    <property type="project" value="UniProtKB-KW"/>
</dbReference>
<dbReference type="InterPro" id="IPR029058">
    <property type="entry name" value="AB_hydrolase_fold"/>
</dbReference>
<sequence>MKKPQTIVLIHGMFVNNTSWQEWKTYFENQGFTVYTPANPGHEGAPAALRTNIHPDLTKTGFEDVVMNIVKLIDTLPEKPIVIGHSMAGLVVQKLVELDKAYAGVSIDGAPPKNVMPPFSTIKIVWPAINFFKGSTPFLGTRDWYNRAFFNTLSKTEAAKAYDNVAVPESRKIGRDTVLKSFSTVDFSKPHRPLFFIAGEKDTIFSPELTRKIASKYRDAASIVDYKEFPGRSHFICGEKGWQEVADSILNWINKLN</sequence>
<dbReference type="SUPFAM" id="SSF53474">
    <property type="entry name" value="alpha/beta-Hydrolases"/>
    <property type="match status" value="1"/>
</dbReference>
<keyword evidence="2" id="KW-0378">Hydrolase</keyword>
<dbReference type="InterPro" id="IPR000073">
    <property type="entry name" value="AB_hydrolase_1"/>
</dbReference>
<dbReference type="PANTHER" id="PTHR43194:SF2">
    <property type="entry name" value="PEROXISOMAL MEMBRANE PROTEIN LPX1"/>
    <property type="match status" value="1"/>
</dbReference>
<dbReference type="InterPro" id="IPR050228">
    <property type="entry name" value="Carboxylesterase_BioH"/>
</dbReference>
<reference evidence="2" key="1">
    <citation type="submission" date="2020-09" db="EMBL/GenBank/DDBJ databases">
        <authorList>
            <person name="Kim M.K."/>
        </authorList>
    </citation>
    <scope>NUCLEOTIDE SEQUENCE</scope>
    <source>
        <strain evidence="2">BT702</strain>
    </source>
</reference>
<dbReference type="AlphaFoldDB" id="A0A927GA08"/>
<dbReference type="EMBL" id="JACWZY010000046">
    <property type="protein sequence ID" value="MBD2705157.1"/>
    <property type="molecule type" value="Genomic_DNA"/>
</dbReference>
<comment type="caution">
    <text evidence="2">The sequence shown here is derived from an EMBL/GenBank/DDBJ whole genome shotgun (WGS) entry which is preliminary data.</text>
</comment>
<proteinExistence type="predicted"/>